<comment type="caution">
    <text evidence="4">The sequence shown here is derived from an EMBL/GenBank/DDBJ whole genome shotgun (WGS) entry which is preliminary data.</text>
</comment>
<dbReference type="InterPro" id="IPR047137">
    <property type="entry name" value="ORF3"/>
</dbReference>
<dbReference type="InterPro" id="IPR021309">
    <property type="entry name" value="YgaP-like_TM"/>
</dbReference>
<feature type="domain" description="Coenzyme Q-binding protein COQ10 START" evidence="2">
    <location>
        <begin position="88"/>
        <end position="207"/>
    </location>
</feature>
<dbReference type="RefSeq" id="WP_046367423.1">
    <property type="nucleotide sequence ID" value="NZ_BBWV01000001.1"/>
</dbReference>
<dbReference type="InterPro" id="IPR023393">
    <property type="entry name" value="START-like_dom_sf"/>
</dbReference>
<dbReference type="Proteomes" id="UP000033121">
    <property type="component" value="Unassembled WGS sequence"/>
</dbReference>
<dbReference type="OrthoDB" id="9797595at2"/>
<dbReference type="EMBL" id="BBWV01000001">
    <property type="protein sequence ID" value="GAO41582.1"/>
    <property type="molecule type" value="Genomic_DNA"/>
</dbReference>
<dbReference type="Gene3D" id="3.30.530.20">
    <property type="match status" value="1"/>
</dbReference>
<dbReference type="CDD" id="cd07817">
    <property type="entry name" value="SRPBCC_8"/>
    <property type="match status" value="1"/>
</dbReference>
<dbReference type="Pfam" id="PF11127">
    <property type="entry name" value="YgaP-like_TM"/>
    <property type="match status" value="1"/>
</dbReference>
<gene>
    <name evidence="4" type="ORF">FPE01S_01_05960</name>
</gene>
<dbReference type="PANTHER" id="PTHR33824:SF7">
    <property type="entry name" value="POLYKETIDE CYCLASE_DEHYDRASE AND LIPID TRANSPORT SUPERFAMILY PROTEIN"/>
    <property type="match status" value="1"/>
</dbReference>
<dbReference type="InterPro" id="IPR005031">
    <property type="entry name" value="COQ10_START"/>
</dbReference>
<name>A0A0E9MV06_9BACT</name>
<evidence type="ECO:0000259" key="2">
    <source>
        <dbReference type="Pfam" id="PF03364"/>
    </source>
</evidence>
<evidence type="ECO:0000313" key="4">
    <source>
        <dbReference type="EMBL" id="GAO41582.1"/>
    </source>
</evidence>
<sequence length="223" mass="24950">MPIAAVHHNKRLANVGPAERAISLIAGGWMLVDGILKRGFLRKAEVLAGGYLLYRGMYGHCPLYQAMGKKAQPDMVRNINIHFRESIDRPRWELYNIWRQLERLPDYLSHIEKVEILNDKESIWTARIPGGVGKLSWNAMIVHEEPGYQLGWTSQPGAAVEASGKVTFLVNEKGGTDLQVLISYRPPLGAIGAAAGKLMNHSFEQLIRQDLAGLKDKLELHHV</sequence>
<evidence type="ECO:0000313" key="5">
    <source>
        <dbReference type="Proteomes" id="UP000033121"/>
    </source>
</evidence>
<evidence type="ECO:0000256" key="1">
    <source>
        <dbReference type="ARBA" id="ARBA00008918"/>
    </source>
</evidence>
<reference evidence="4 5" key="1">
    <citation type="submission" date="2015-04" db="EMBL/GenBank/DDBJ databases">
        <title>Whole genome shotgun sequence of Flavihumibacter petaseus NBRC 106054.</title>
        <authorList>
            <person name="Miyazawa S."/>
            <person name="Hosoyama A."/>
            <person name="Hashimoto M."/>
            <person name="Noguchi M."/>
            <person name="Tsuchikane K."/>
            <person name="Ohji S."/>
            <person name="Yamazoe A."/>
            <person name="Ichikawa N."/>
            <person name="Kimura A."/>
            <person name="Fujita N."/>
        </authorList>
    </citation>
    <scope>NUCLEOTIDE SEQUENCE [LARGE SCALE GENOMIC DNA]</scope>
    <source>
        <strain evidence="4 5">NBRC 106054</strain>
    </source>
</reference>
<dbReference type="Pfam" id="PF03364">
    <property type="entry name" value="Polyketide_cyc"/>
    <property type="match status" value="1"/>
</dbReference>
<feature type="domain" description="Inner membrane protein YgaP-like transmembrane" evidence="3">
    <location>
        <begin position="13"/>
        <end position="72"/>
    </location>
</feature>
<comment type="similarity">
    <text evidence="1">Belongs to the ribosome association toxin RatA family.</text>
</comment>
<accession>A0A0E9MV06</accession>
<dbReference type="AlphaFoldDB" id="A0A0E9MV06"/>
<evidence type="ECO:0000259" key="3">
    <source>
        <dbReference type="Pfam" id="PF11127"/>
    </source>
</evidence>
<dbReference type="SUPFAM" id="SSF55961">
    <property type="entry name" value="Bet v1-like"/>
    <property type="match status" value="1"/>
</dbReference>
<proteinExistence type="inferred from homology"/>
<dbReference type="STRING" id="1220578.FPE01S_01_05960"/>
<dbReference type="PANTHER" id="PTHR33824">
    <property type="entry name" value="POLYKETIDE CYCLASE/DEHYDRASE AND LIPID TRANSPORT SUPERFAMILY PROTEIN"/>
    <property type="match status" value="1"/>
</dbReference>
<protein>
    <submittedName>
        <fullName evidence="4">Uncharacterized protein</fullName>
    </submittedName>
</protein>
<organism evidence="4 5">
    <name type="scientific">Flavihumibacter petaseus NBRC 106054</name>
    <dbReference type="NCBI Taxonomy" id="1220578"/>
    <lineage>
        <taxon>Bacteria</taxon>
        <taxon>Pseudomonadati</taxon>
        <taxon>Bacteroidota</taxon>
        <taxon>Chitinophagia</taxon>
        <taxon>Chitinophagales</taxon>
        <taxon>Chitinophagaceae</taxon>
        <taxon>Flavihumibacter</taxon>
    </lineage>
</organism>
<keyword evidence="5" id="KW-1185">Reference proteome</keyword>